<evidence type="ECO:0000256" key="6">
    <source>
        <dbReference type="ARBA" id="ARBA00026176"/>
    </source>
</evidence>
<accession>A0A914VA89</accession>
<dbReference type="InterPro" id="IPR000866">
    <property type="entry name" value="AhpC/TSA"/>
</dbReference>
<dbReference type="InterPro" id="IPR036249">
    <property type="entry name" value="Thioredoxin-like_sf"/>
</dbReference>
<dbReference type="InterPro" id="IPR024706">
    <property type="entry name" value="Peroxiredoxin_AhpC-typ"/>
</dbReference>
<evidence type="ECO:0000256" key="2">
    <source>
        <dbReference type="ARBA" id="ARBA00022862"/>
    </source>
</evidence>
<dbReference type="PANTHER" id="PTHR43503">
    <property type="entry name" value="MCG48959-RELATED"/>
    <property type="match status" value="1"/>
</dbReference>
<dbReference type="SUPFAM" id="SSF52833">
    <property type="entry name" value="Thioredoxin-like"/>
    <property type="match status" value="1"/>
</dbReference>
<feature type="region of interest" description="Disordered" evidence="11">
    <location>
        <begin position="222"/>
        <end position="257"/>
    </location>
</feature>
<dbReference type="GO" id="GO:0051920">
    <property type="term" value="F:peroxiredoxin activity"/>
    <property type="evidence" value="ECO:0007669"/>
    <property type="project" value="InterPro"/>
</dbReference>
<comment type="similarity">
    <text evidence="5">Belongs to the peroxiredoxin family. Prx6 subfamily.</text>
</comment>
<evidence type="ECO:0000256" key="8">
    <source>
        <dbReference type="ARBA" id="ARBA00051132"/>
    </source>
</evidence>
<dbReference type="AlphaFoldDB" id="A0A914VA89"/>
<protein>
    <recommendedName>
        <fullName evidence="6">1-Cys peroxiredoxin</fullName>
    </recommendedName>
</protein>
<keyword evidence="13" id="KW-1185">Reference proteome</keyword>
<evidence type="ECO:0000256" key="1">
    <source>
        <dbReference type="ARBA" id="ARBA00022559"/>
    </source>
</evidence>
<feature type="domain" description="Thioredoxin" evidence="12">
    <location>
        <begin position="1"/>
        <end position="167"/>
    </location>
</feature>
<keyword evidence="4 9" id="KW-0676">Redox-active center</keyword>
<evidence type="ECO:0000256" key="10">
    <source>
        <dbReference type="PIRSR" id="PIRSR000239-1"/>
    </source>
</evidence>
<dbReference type="WBParaSite" id="PSAMB.scaffold1733size28308.g14594.t1">
    <property type="protein sequence ID" value="PSAMB.scaffold1733size28308.g14594.t1"/>
    <property type="gene ID" value="PSAMB.scaffold1733size28308.g14594"/>
</dbReference>
<name>A0A914VA89_9BILA</name>
<dbReference type="GO" id="GO:0045454">
    <property type="term" value="P:cell redox homeostasis"/>
    <property type="evidence" value="ECO:0007669"/>
    <property type="project" value="TreeGrafter"/>
</dbReference>
<evidence type="ECO:0000256" key="3">
    <source>
        <dbReference type="ARBA" id="ARBA00023002"/>
    </source>
</evidence>
<organism evidence="13 14">
    <name type="scientific">Plectus sambesii</name>
    <dbReference type="NCBI Taxonomy" id="2011161"/>
    <lineage>
        <taxon>Eukaryota</taxon>
        <taxon>Metazoa</taxon>
        <taxon>Ecdysozoa</taxon>
        <taxon>Nematoda</taxon>
        <taxon>Chromadorea</taxon>
        <taxon>Plectida</taxon>
        <taxon>Plectina</taxon>
        <taxon>Plectoidea</taxon>
        <taxon>Plectidae</taxon>
        <taxon>Plectus</taxon>
    </lineage>
</organism>
<dbReference type="Pfam" id="PF10417">
    <property type="entry name" value="1-cysPrx_C"/>
    <property type="match status" value="1"/>
</dbReference>
<dbReference type="GO" id="GO:0005739">
    <property type="term" value="C:mitochondrion"/>
    <property type="evidence" value="ECO:0007669"/>
    <property type="project" value="TreeGrafter"/>
</dbReference>
<evidence type="ECO:0000313" key="14">
    <source>
        <dbReference type="WBParaSite" id="PSAMB.scaffold1733size28308.g14594.t1"/>
    </source>
</evidence>
<evidence type="ECO:0000256" key="7">
    <source>
        <dbReference type="ARBA" id="ARBA00037420"/>
    </source>
</evidence>
<dbReference type="Gene3D" id="3.30.1020.10">
    <property type="entry name" value="Antioxidant, Horf6, Chain A, domain2"/>
    <property type="match status" value="1"/>
</dbReference>
<dbReference type="PANTHER" id="PTHR43503:SF4">
    <property type="entry name" value="PEROXIREDOXIN-6"/>
    <property type="match status" value="1"/>
</dbReference>
<dbReference type="Pfam" id="PF00578">
    <property type="entry name" value="AhpC-TSA"/>
    <property type="match status" value="1"/>
</dbReference>
<sequence>MRLGDVFPDFHLKTNEGNIPSFHAWMGDSWAILFSHPADFTPICTTELSEIAFRAEEFLKRGLKMIALSCEGPDSHNKWIEDLRAYGNLPPGKPFPYPIICDENRDIAVRLGMLDPVAKSSRDAIALPCRAVFVIGPDKTLKLSILYPASTGRNINEILRVVDSLQLTVTHKVGTPVNWQPGDKCIVLPSVAAKDVSKLFPNGIQTTPLPSGKEYLRWTEYPGDKERSRRSTARIAHKSKVRISRPPSEQVARLSSG</sequence>
<evidence type="ECO:0000256" key="5">
    <source>
        <dbReference type="ARBA" id="ARBA00025719"/>
    </source>
</evidence>
<dbReference type="CDD" id="cd03016">
    <property type="entry name" value="PRX_1cys"/>
    <property type="match status" value="1"/>
</dbReference>
<evidence type="ECO:0000313" key="13">
    <source>
        <dbReference type="Proteomes" id="UP000887566"/>
    </source>
</evidence>
<dbReference type="InterPro" id="IPR019479">
    <property type="entry name" value="Peroxiredoxin_C"/>
</dbReference>
<dbReference type="Proteomes" id="UP000887566">
    <property type="component" value="Unplaced"/>
</dbReference>
<dbReference type="GO" id="GO:0005829">
    <property type="term" value="C:cytosol"/>
    <property type="evidence" value="ECO:0007669"/>
    <property type="project" value="TreeGrafter"/>
</dbReference>
<dbReference type="PROSITE" id="PS51352">
    <property type="entry name" value="THIOREDOXIN_2"/>
    <property type="match status" value="1"/>
</dbReference>
<evidence type="ECO:0000259" key="12">
    <source>
        <dbReference type="PROSITE" id="PS51352"/>
    </source>
</evidence>
<keyword evidence="2 9" id="KW-0049">Antioxidant</keyword>
<feature type="compositionally biased region" description="Basic residues" evidence="11">
    <location>
        <begin position="230"/>
        <end position="243"/>
    </location>
</feature>
<comment type="catalytic activity">
    <reaction evidence="8">
        <text>a hydroperoxide + [protein]-dithiol = [protein]-disulfide + an alcohol + H2O</text>
        <dbReference type="Rhea" id="RHEA:10008"/>
        <dbReference type="Rhea" id="RHEA-COMP:10593"/>
        <dbReference type="Rhea" id="RHEA-COMP:10594"/>
        <dbReference type="ChEBI" id="CHEBI:15377"/>
        <dbReference type="ChEBI" id="CHEBI:29950"/>
        <dbReference type="ChEBI" id="CHEBI:30879"/>
        <dbReference type="ChEBI" id="CHEBI:35924"/>
        <dbReference type="ChEBI" id="CHEBI:50058"/>
    </reaction>
</comment>
<evidence type="ECO:0000256" key="11">
    <source>
        <dbReference type="SAM" id="MobiDB-lite"/>
    </source>
</evidence>
<evidence type="ECO:0000256" key="4">
    <source>
        <dbReference type="ARBA" id="ARBA00023284"/>
    </source>
</evidence>
<dbReference type="FunFam" id="3.40.30.10:FF:000011">
    <property type="entry name" value="Peroxiredoxin PRX1"/>
    <property type="match status" value="1"/>
</dbReference>
<dbReference type="InterPro" id="IPR013766">
    <property type="entry name" value="Thioredoxin_domain"/>
</dbReference>
<proteinExistence type="inferred from homology"/>
<keyword evidence="3 9" id="KW-0560">Oxidoreductase</keyword>
<comment type="function">
    <text evidence="7">Thiol-specific peroxidase that catalyzes the reduction of hydrogen peroxide and organic hydroperoxides to water and alcohols, respectively. Plays a role in cell protection against oxidative stress by detoxifying peroxides.</text>
</comment>
<evidence type="ECO:0000256" key="9">
    <source>
        <dbReference type="PIRNR" id="PIRNR000239"/>
    </source>
</evidence>
<dbReference type="Gene3D" id="3.40.30.10">
    <property type="entry name" value="Glutaredoxin"/>
    <property type="match status" value="1"/>
</dbReference>
<keyword evidence="1 9" id="KW-0575">Peroxidase</keyword>
<reference evidence="14" key="1">
    <citation type="submission" date="2022-11" db="UniProtKB">
        <authorList>
            <consortium name="WormBaseParasite"/>
        </authorList>
    </citation>
    <scope>IDENTIFICATION</scope>
</reference>
<dbReference type="FunFam" id="3.30.1020.10:FF:000001">
    <property type="entry name" value="1-Cys peroxiredoxin"/>
    <property type="match status" value="1"/>
</dbReference>
<feature type="active site" description="Cysteine sulfenic acid (-SOH) intermediate; for peroxidase activity" evidence="10">
    <location>
        <position position="44"/>
    </location>
</feature>
<dbReference type="InterPro" id="IPR045020">
    <property type="entry name" value="PRX_1cys"/>
</dbReference>
<dbReference type="PIRSF" id="PIRSF000239">
    <property type="entry name" value="AHPC"/>
    <property type="match status" value="1"/>
</dbReference>